<evidence type="ECO:0000259" key="7">
    <source>
        <dbReference type="Pfam" id="PF01029"/>
    </source>
</evidence>
<sequence>MQPRQIARELALLSLSQFSKRKTPENLESMILAAVKTLQTEASESLEMASAQLERGNDRLLNSETVAPNIASSRAMLKEAVELTQMAINQLGDAMTFPEKVHYYQEQTVVQDYALELVSRVVQNHQELDSILSKAMVNWQLERIARIDRDILRIAVAEILYVNLDERIAIDEAVKLAKRYSGDQEYRFINGVLRRVVTLLKEEQSK</sequence>
<accession>A0A1L9QNQ8</accession>
<organism evidence="8 9">
    <name type="scientific">Roseofilum reptotaenium AO1-A</name>
    <dbReference type="NCBI Taxonomy" id="1925591"/>
    <lineage>
        <taxon>Bacteria</taxon>
        <taxon>Bacillati</taxon>
        <taxon>Cyanobacteriota</taxon>
        <taxon>Cyanophyceae</taxon>
        <taxon>Desertifilales</taxon>
        <taxon>Desertifilaceae</taxon>
        <taxon>Roseofilum</taxon>
    </lineage>
</organism>
<dbReference type="SUPFAM" id="SSF48013">
    <property type="entry name" value="NusB-like"/>
    <property type="match status" value="1"/>
</dbReference>
<evidence type="ECO:0000256" key="2">
    <source>
        <dbReference type="ARBA" id="ARBA00022814"/>
    </source>
</evidence>
<evidence type="ECO:0000256" key="1">
    <source>
        <dbReference type="ARBA" id="ARBA00005952"/>
    </source>
</evidence>
<dbReference type="GO" id="GO:0005829">
    <property type="term" value="C:cytosol"/>
    <property type="evidence" value="ECO:0007669"/>
    <property type="project" value="TreeGrafter"/>
</dbReference>
<dbReference type="PANTHER" id="PTHR11078:SF3">
    <property type="entry name" value="ANTITERMINATION NUSB DOMAIN-CONTAINING PROTEIN"/>
    <property type="match status" value="1"/>
</dbReference>
<dbReference type="Gene3D" id="1.10.940.10">
    <property type="entry name" value="NusB-like"/>
    <property type="match status" value="1"/>
</dbReference>
<dbReference type="Pfam" id="PF01029">
    <property type="entry name" value="NusB"/>
    <property type="match status" value="1"/>
</dbReference>
<keyword evidence="3 6" id="KW-0694">RNA-binding</keyword>
<dbReference type="NCBIfam" id="TIGR01951">
    <property type="entry name" value="nusB"/>
    <property type="match status" value="1"/>
</dbReference>
<keyword evidence="5 6" id="KW-0804">Transcription</keyword>
<dbReference type="GO" id="GO:0006353">
    <property type="term" value="P:DNA-templated transcription termination"/>
    <property type="evidence" value="ECO:0007669"/>
    <property type="project" value="UniProtKB-UniRule"/>
</dbReference>
<comment type="caution">
    <text evidence="8">The sequence shown here is derived from an EMBL/GenBank/DDBJ whole genome shotgun (WGS) entry which is preliminary data.</text>
</comment>
<dbReference type="PANTHER" id="PTHR11078">
    <property type="entry name" value="N UTILIZATION SUBSTANCE PROTEIN B-RELATED"/>
    <property type="match status" value="1"/>
</dbReference>
<evidence type="ECO:0000256" key="5">
    <source>
        <dbReference type="ARBA" id="ARBA00023163"/>
    </source>
</evidence>
<keyword evidence="2 6" id="KW-0889">Transcription antitermination</keyword>
<evidence type="ECO:0000313" key="8">
    <source>
        <dbReference type="EMBL" id="OJJ24227.1"/>
    </source>
</evidence>
<evidence type="ECO:0000256" key="3">
    <source>
        <dbReference type="ARBA" id="ARBA00022884"/>
    </source>
</evidence>
<comment type="similarity">
    <text evidence="1 6">Belongs to the NusB family.</text>
</comment>
<evidence type="ECO:0000256" key="6">
    <source>
        <dbReference type="HAMAP-Rule" id="MF_00073"/>
    </source>
</evidence>
<dbReference type="GO" id="GO:0003723">
    <property type="term" value="F:RNA binding"/>
    <property type="evidence" value="ECO:0007669"/>
    <property type="project" value="UniProtKB-UniRule"/>
</dbReference>
<evidence type="ECO:0000313" key="9">
    <source>
        <dbReference type="Proteomes" id="UP000183940"/>
    </source>
</evidence>
<dbReference type="HAMAP" id="MF_00073">
    <property type="entry name" value="NusB"/>
    <property type="match status" value="1"/>
</dbReference>
<keyword evidence="9" id="KW-1185">Reference proteome</keyword>
<dbReference type="GO" id="GO:0031564">
    <property type="term" value="P:transcription antitermination"/>
    <property type="evidence" value="ECO:0007669"/>
    <property type="project" value="UniProtKB-KW"/>
</dbReference>
<reference evidence="8" key="1">
    <citation type="submission" date="2016-10" db="EMBL/GenBank/DDBJ databases">
        <title>CRISPR-Cas defence system in Roseofilum reptotaenium: evidence of a bacteriophage-cyanobacterium arms race in the coral black band disease.</title>
        <authorList>
            <person name="Buerger P."/>
            <person name="Wood-Charlson E.M."/>
            <person name="Weynberg K.D."/>
            <person name="Willis B."/>
            <person name="Van Oppen M.J."/>
        </authorList>
    </citation>
    <scope>NUCLEOTIDE SEQUENCE [LARGE SCALE GENOMIC DNA]</scope>
    <source>
        <strain evidence="8">AO1-A</strain>
    </source>
</reference>
<dbReference type="EMBL" id="MLAW01000035">
    <property type="protein sequence ID" value="OJJ24227.1"/>
    <property type="molecule type" value="Genomic_DNA"/>
</dbReference>
<protein>
    <recommendedName>
        <fullName evidence="6">Transcription antitermination protein NusB</fullName>
    </recommendedName>
    <alternativeName>
        <fullName evidence="6">Antitermination factor NusB</fullName>
    </alternativeName>
</protein>
<comment type="function">
    <text evidence="6">Involved in transcription antitermination. Required for transcription of ribosomal RNA (rRNA) genes. Binds specifically to the boxA antiterminator sequence of the ribosomal RNA (rrn) operons.</text>
</comment>
<dbReference type="InterPro" id="IPR035926">
    <property type="entry name" value="NusB-like_sf"/>
</dbReference>
<evidence type="ECO:0000256" key="4">
    <source>
        <dbReference type="ARBA" id="ARBA00023015"/>
    </source>
</evidence>
<dbReference type="InterPro" id="IPR006027">
    <property type="entry name" value="NusB_RsmB_TIM44"/>
</dbReference>
<proteinExistence type="inferred from homology"/>
<keyword evidence="4 6" id="KW-0805">Transcription regulation</keyword>
<feature type="domain" description="NusB/RsmB/TIM44" evidence="7">
    <location>
        <begin position="102"/>
        <end position="197"/>
    </location>
</feature>
<dbReference type="Proteomes" id="UP000183940">
    <property type="component" value="Unassembled WGS sequence"/>
</dbReference>
<gene>
    <name evidence="6" type="primary">nusB</name>
    <name evidence="8" type="ORF">BI308_17840</name>
</gene>
<name>A0A1L9QNQ8_9CYAN</name>
<dbReference type="AlphaFoldDB" id="A0A1L9QNQ8"/>
<dbReference type="InterPro" id="IPR011605">
    <property type="entry name" value="NusB_fam"/>
</dbReference>
<dbReference type="STRING" id="1925591.BI308_17840"/>